<evidence type="ECO:0000256" key="7">
    <source>
        <dbReference type="SAM" id="Phobius"/>
    </source>
</evidence>
<reference evidence="8 9" key="1">
    <citation type="submission" date="2016-03" db="EMBL/GenBank/DDBJ databases">
        <authorList>
            <person name="Ploux O."/>
        </authorList>
    </citation>
    <scope>NUCLEOTIDE SEQUENCE [LARGE SCALE GENOMIC DNA]</scope>
    <source>
        <strain evidence="8 9">UAMH 11012</strain>
    </source>
</reference>
<name>A0A1L7XME7_9HELO</name>
<dbReference type="InterPro" id="IPR008547">
    <property type="entry name" value="DUF829_TMEM53"/>
</dbReference>
<evidence type="ECO:0000256" key="1">
    <source>
        <dbReference type="ARBA" id="ARBA00007387"/>
    </source>
</evidence>
<sequence>MTSKVPPGLEHFSRLNQAIWYHQPTTTSTTEPDLVLLVGWMDATPRHMSKYAIGYEKLYPSARILIVTTTQVDAAFRTHAANLKRVKPAVDILYTLPHDTKLLVHFFSNGGAFTTNMMAKAYKEKMGRALPITAMILDSTPGRATYEATIRAFSVALPKNIILRILGILFLRVFFILYKLGYWLQGKMDLVDKARMDLNDKCLFDIDAPRMYIYSVADDMVDWRFVEEHGEEAKSLGYTIDREKFLKSGHAAHLLIDPDRYWETVQRLWSSVS</sequence>
<organism evidence="8 9">
    <name type="scientific">Phialocephala subalpina</name>
    <dbReference type="NCBI Taxonomy" id="576137"/>
    <lineage>
        <taxon>Eukaryota</taxon>
        <taxon>Fungi</taxon>
        <taxon>Dikarya</taxon>
        <taxon>Ascomycota</taxon>
        <taxon>Pezizomycotina</taxon>
        <taxon>Leotiomycetes</taxon>
        <taxon>Helotiales</taxon>
        <taxon>Mollisiaceae</taxon>
        <taxon>Phialocephala</taxon>
        <taxon>Phialocephala fortinii species complex</taxon>
    </lineage>
</organism>
<evidence type="ECO:0000256" key="2">
    <source>
        <dbReference type="ARBA" id="ARBA00022692"/>
    </source>
</evidence>
<dbReference type="Pfam" id="PF05705">
    <property type="entry name" value="DUF829"/>
    <property type="match status" value="1"/>
</dbReference>
<dbReference type="GO" id="GO:0005640">
    <property type="term" value="C:nuclear outer membrane"/>
    <property type="evidence" value="ECO:0007669"/>
    <property type="project" value="UniProtKB-SubCell"/>
</dbReference>
<dbReference type="EMBL" id="FJOG01000035">
    <property type="protein sequence ID" value="CZR66230.1"/>
    <property type="molecule type" value="Genomic_DNA"/>
</dbReference>
<keyword evidence="2 7" id="KW-0812">Transmembrane</keyword>
<keyword evidence="3 7" id="KW-1133">Transmembrane helix</keyword>
<evidence type="ECO:0000313" key="9">
    <source>
        <dbReference type="Proteomes" id="UP000184330"/>
    </source>
</evidence>
<dbReference type="AlphaFoldDB" id="A0A1L7XME7"/>
<feature type="transmembrane region" description="Helical" evidence="7">
    <location>
        <begin position="161"/>
        <end position="178"/>
    </location>
</feature>
<evidence type="ECO:0000256" key="5">
    <source>
        <dbReference type="ARBA" id="ARBA00023242"/>
    </source>
</evidence>
<dbReference type="SUPFAM" id="SSF53474">
    <property type="entry name" value="alpha/beta-Hydrolases"/>
    <property type="match status" value="1"/>
</dbReference>
<dbReference type="PANTHER" id="PTHR12265:SF30">
    <property type="entry name" value="TRANSMEMBRANE PROTEIN 53"/>
    <property type="match status" value="1"/>
</dbReference>
<comment type="similarity">
    <text evidence="1">Belongs to the TMEM53 family.</text>
</comment>
<dbReference type="InterPro" id="IPR029058">
    <property type="entry name" value="AB_hydrolase_fold"/>
</dbReference>
<keyword evidence="5" id="KW-0539">Nucleus</keyword>
<accession>A0A1L7XME7</accession>
<dbReference type="PANTHER" id="PTHR12265">
    <property type="entry name" value="TRANSMEMBRANE PROTEIN 53"/>
    <property type="match status" value="1"/>
</dbReference>
<evidence type="ECO:0000256" key="6">
    <source>
        <dbReference type="ARBA" id="ARBA00034303"/>
    </source>
</evidence>
<evidence type="ECO:0000256" key="4">
    <source>
        <dbReference type="ARBA" id="ARBA00023136"/>
    </source>
</evidence>
<keyword evidence="9" id="KW-1185">Reference proteome</keyword>
<protein>
    <submittedName>
        <fullName evidence="8">Related to indole-diterpene biosynthesis protein PaxU</fullName>
    </submittedName>
</protein>
<evidence type="ECO:0000313" key="8">
    <source>
        <dbReference type="EMBL" id="CZR66230.1"/>
    </source>
</evidence>
<dbReference type="Proteomes" id="UP000184330">
    <property type="component" value="Unassembled WGS sequence"/>
</dbReference>
<comment type="subcellular location">
    <subcellularLocation>
        <location evidence="6">Nucleus outer membrane</location>
        <topology evidence="6">Single-pass membrane protein</topology>
    </subcellularLocation>
</comment>
<proteinExistence type="inferred from homology"/>
<keyword evidence="4 7" id="KW-0472">Membrane</keyword>
<dbReference type="OrthoDB" id="77878at2759"/>
<gene>
    <name evidence="8" type="ORF">PAC_16131</name>
</gene>
<evidence type="ECO:0000256" key="3">
    <source>
        <dbReference type="ARBA" id="ARBA00022989"/>
    </source>
</evidence>